<evidence type="ECO:0000256" key="1">
    <source>
        <dbReference type="ARBA" id="ARBA00012494"/>
    </source>
</evidence>
<dbReference type="GO" id="GO:0003968">
    <property type="term" value="F:RNA-directed RNA polymerase activity"/>
    <property type="evidence" value="ECO:0007669"/>
    <property type="project" value="UniProtKB-KW"/>
</dbReference>
<dbReference type="InterPro" id="IPR043502">
    <property type="entry name" value="DNA/RNA_pol_sf"/>
</dbReference>
<keyword evidence="2 11" id="KW-0696">RNA-directed RNA polymerase</keyword>
<protein>
    <recommendedName>
        <fullName evidence="1">RNA-directed RNA polymerase</fullName>
        <ecNumber evidence="1">2.7.7.48</ecNumber>
    </recommendedName>
    <alternativeName>
        <fullName evidence="7">RNA replicase beta chain</fullName>
    </alternativeName>
</protein>
<dbReference type="Pfam" id="PF03431">
    <property type="entry name" value="RNA_replicase_B"/>
    <property type="match status" value="1"/>
</dbReference>
<keyword evidence="6" id="KW-0693">Viral RNA replication</keyword>
<evidence type="ECO:0000256" key="2">
    <source>
        <dbReference type="ARBA" id="ARBA00022484"/>
    </source>
</evidence>
<comment type="cofactor">
    <cofactor evidence="9">
        <name>Mg(2+)</name>
        <dbReference type="ChEBI" id="CHEBI:18420"/>
    </cofactor>
    <text evidence="9">Binds 2 Mg(2+) per subunit.</text>
</comment>
<keyword evidence="9" id="KW-0479">Metal-binding</keyword>
<proteinExistence type="predicted"/>
<dbReference type="GO" id="GO:0000166">
    <property type="term" value="F:nucleotide binding"/>
    <property type="evidence" value="ECO:0007669"/>
    <property type="project" value="UniProtKB-KW"/>
</dbReference>
<feature type="binding site" evidence="9">
    <location>
        <position position="361"/>
    </location>
    <ligand>
        <name>Mg(2+)</name>
        <dbReference type="ChEBI" id="CHEBI:18420"/>
        <label>2</label>
    </ligand>
</feature>
<evidence type="ECO:0000259" key="10">
    <source>
        <dbReference type="PROSITE" id="PS50522"/>
    </source>
</evidence>
<dbReference type="GO" id="GO:0039694">
    <property type="term" value="P:viral RNA genome replication"/>
    <property type="evidence" value="ECO:0007669"/>
    <property type="project" value="InterPro"/>
</dbReference>
<feature type="binding site" evidence="9">
    <location>
        <position position="463"/>
    </location>
    <ligand>
        <name>Mg(2+)</name>
        <dbReference type="ChEBI" id="CHEBI:18420"/>
        <label>2</label>
    </ligand>
</feature>
<keyword evidence="4" id="KW-0548">Nucleotidyltransferase</keyword>
<evidence type="ECO:0000256" key="4">
    <source>
        <dbReference type="ARBA" id="ARBA00022695"/>
    </source>
</evidence>
<dbReference type="EC" id="2.7.7.48" evidence="1"/>
<reference evidence="11" key="1">
    <citation type="submission" date="2019-05" db="EMBL/GenBank/DDBJ databases">
        <title>Metatranscriptomic reconstruction reveals RNA viruses with the potential to shape carbon cycling in soil.</title>
        <authorList>
            <person name="Starr E.P."/>
            <person name="Nuccio E."/>
            <person name="Pett-Ridge J."/>
            <person name="Banfield J.F."/>
            <person name="Firestone M.K."/>
        </authorList>
    </citation>
    <scope>NUCLEOTIDE SEQUENCE</scope>
    <source>
        <strain evidence="11">H1_Rhizo_Litter_1_scaffold_497</strain>
    </source>
</reference>
<gene>
    <name evidence="11" type="ORF">H1RhizoLitter1497_000001</name>
</gene>
<feature type="binding site" evidence="9">
    <location>
        <position position="462"/>
    </location>
    <ligand>
        <name>Mg(2+)</name>
        <dbReference type="ChEBI" id="CHEBI:18420"/>
        <label>2</label>
    </ligand>
</feature>
<dbReference type="EMBL" id="MN034285">
    <property type="protein sequence ID" value="QDH88693.1"/>
    <property type="molecule type" value="Genomic_RNA"/>
</dbReference>
<evidence type="ECO:0000256" key="6">
    <source>
        <dbReference type="ARBA" id="ARBA00022953"/>
    </source>
</evidence>
<accession>A0A514D501</accession>
<evidence type="ECO:0000313" key="11">
    <source>
        <dbReference type="EMBL" id="QDH88693.1"/>
    </source>
</evidence>
<dbReference type="GO" id="GO:0046872">
    <property type="term" value="F:metal ion binding"/>
    <property type="evidence" value="ECO:0007669"/>
    <property type="project" value="UniProtKB-KW"/>
</dbReference>
<feature type="domain" description="RdRp catalytic" evidence="10">
    <location>
        <begin position="346"/>
        <end position="494"/>
    </location>
</feature>
<dbReference type="PROSITE" id="PS50522">
    <property type="entry name" value="RDRP_PHAGE"/>
    <property type="match status" value="1"/>
</dbReference>
<keyword evidence="3" id="KW-0808">Transferase</keyword>
<evidence type="ECO:0000256" key="3">
    <source>
        <dbReference type="ARBA" id="ARBA00022679"/>
    </source>
</evidence>
<sequence>MSQNSGEDFFLGLYEAMSSDIVARRPSLRVDCERDLKRLLSSVKEHGAHRTFCDFLPALGKHLDKCLANGLYIRSGLDLSRPYRHGSVIPRLFKGLYLALFDDSGELRLDLNPQHVADLRQVLYCFKRYRVSCDPRYTFRSVEEYVQIDSEVRSPSLSWADDALDIERLSSLHLGDWMLQYPGSGDLFSGISEPPSPIFTAGCFDDIQFVADAVVSELGSFNATDWRARHGPGAVADARVGADKYLFPTWPAKLNRFFPYDTWAFSSTNVWSDAVIHDGDSLSTEEESSAKLIAVPKEFTKPRLIASEPTAHQWCQQVLRDFLMERVKALSISNSIHFRDQDQNARFALLASRTGSHSTIDLSAASDRISCWLVERLFRRSPSTVEGFHAVRTRFLRNDIDKKLPKLIELRKFSTMGSALTFPVQSYVFTMIAIGCLLHVRKLPKTYHSIQRLSREVRVFGDDIIVPEDVSALVQEYLVAFGLKVNRNKTYDTGKFRESCGCEAYDGYDVTRVSVNLTPVVSGPESIIGTVDTHNNFFMRGWVRTADFLRRRVTSMKQYCFMLVAPGSGSVGWYDVAWRDSAPYKRRWNPSLQRVEYRVTQLYSKVAKVPTIGRSMLLQYFTEGCRPPKILIRELGRIASISRPMLRAGWVEGRG</sequence>
<keyword evidence="5" id="KW-0547">Nucleotide-binding</keyword>
<dbReference type="InterPro" id="IPR007096">
    <property type="entry name" value="RNA-dir_Rpol_cat_phage"/>
</dbReference>
<evidence type="ECO:0000256" key="8">
    <source>
        <dbReference type="ARBA" id="ARBA00048744"/>
    </source>
</evidence>
<evidence type="ECO:0000256" key="9">
    <source>
        <dbReference type="PIRSR" id="PIRSR605093-1"/>
    </source>
</evidence>
<evidence type="ECO:0000256" key="5">
    <source>
        <dbReference type="ARBA" id="ARBA00022741"/>
    </source>
</evidence>
<keyword evidence="9" id="KW-0460">Magnesium</keyword>
<dbReference type="SUPFAM" id="SSF56672">
    <property type="entry name" value="DNA/RNA polymerases"/>
    <property type="match status" value="1"/>
</dbReference>
<evidence type="ECO:0000256" key="7">
    <source>
        <dbReference type="ARBA" id="ARBA00030248"/>
    </source>
</evidence>
<organism evidence="11">
    <name type="scientific">Leviviridae sp</name>
    <dbReference type="NCBI Taxonomy" id="2027243"/>
    <lineage>
        <taxon>Viruses</taxon>
        <taxon>Riboviria</taxon>
        <taxon>Orthornavirae</taxon>
        <taxon>Lenarviricota</taxon>
        <taxon>Leviviricetes</taxon>
        <taxon>Norzivirales</taxon>
        <taxon>Fiersviridae</taxon>
    </lineage>
</organism>
<comment type="catalytic activity">
    <reaction evidence="8">
        <text>RNA(n) + a ribonucleoside 5'-triphosphate = RNA(n+1) + diphosphate</text>
        <dbReference type="Rhea" id="RHEA:21248"/>
        <dbReference type="Rhea" id="RHEA-COMP:14527"/>
        <dbReference type="Rhea" id="RHEA-COMP:17342"/>
        <dbReference type="ChEBI" id="CHEBI:33019"/>
        <dbReference type="ChEBI" id="CHEBI:61557"/>
        <dbReference type="ChEBI" id="CHEBI:140395"/>
        <dbReference type="EC" id="2.7.7.48"/>
    </reaction>
</comment>
<name>A0A514D501_9VIRU</name>
<dbReference type="InterPro" id="IPR005093">
    <property type="entry name" value="RNArep_beta"/>
</dbReference>